<feature type="transmembrane region" description="Helical" evidence="1">
    <location>
        <begin position="178"/>
        <end position="199"/>
    </location>
</feature>
<feature type="transmembrane region" description="Helical" evidence="1">
    <location>
        <begin position="151"/>
        <end position="172"/>
    </location>
</feature>
<name>A0A835CNS9_APHGI</name>
<reference evidence="2 3" key="1">
    <citation type="submission" date="2020-08" db="EMBL/GenBank/DDBJ databases">
        <title>Aphidius gifuensis genome sequencing and assembly.</title>
        <authorList>
            <person name="Du Z."/>
        </authorList>
    </citation>
    <scope>NUCLEOTIDE SEQUENCE [LARGE SCALE GENOMIC DNA]</scope>
    <source>
        <strain evidence="2">YNYX2018</strain>
        <tissue evidence="2">Adults</tissue>
    </source>
</reference>
<organism evidence="2 3">
    <name type="scientific">Aphidius gifuensis</name>
    <name type="common">Parasitoid wasp</name>
    <dbReference type="NCBI Taxonomy" id="684658"/>
    <lineage>
        <taxon>Eukaryota</taxon>
        <taxon>Metazoa</taxon>
        <taxon>Ecdysozoa</taxon>
        <taxon>Arthropoda</taxon>
        <taxon>Hexapoda</taxon>
        <taxon>Insecta</taxon>
        <taxon>Pterygota</taxon>
        <taxon>Neoptera</taxon>
        <taxon>Endopterygota</taxon>
        <taxon>Hymenoptera</taxon>
        <taxon>Apocrita</taxon>
        <taxon>Ichneumonoidea</taxon>
        <taxon>Braconidae</taxon>
        <taxon>Aphidiinae</taxon>
        <taxon>Aphidius</taxon>
    </lineage>
</organism>
<evidence type="ECO:0000256" key="1">
    <source>
        <dbReference type="SAM" id="Phobius"/>
    </source>
</evidence>
<feature type="transmembrane region" description="Helical" evidence="1">
    <location>
        <begin position="121"/>
        <end position="139"/>
    </location>
</feature>
<keyword evidence="1" id="KW-1133">Transmembrane helix</keyword>
<dbReference type="Proteomes" id="UP000639338">
    <property type="component" value="Unassembled WGS sequence"/>
</dbReference>
<dbReference type="AlphaFoldDB" id="A0A835CNS9"/>
<dbReference type="EMBL" id="JACMRX010000005">
    <property type="protein sequence ID" value="KAF7989824.1"/>
    <property type="molecule type" value="Genomic_DNA"/>
</dbReference>
<protein>
    <submittedName>
        <fullName evidence="2">Uncharacterized protein</fullName>
    </submittedName>
</protein>
<dbReference type="OrthoDB" id="7676589at2759"/>
<keyword evidence="1" id="KW-0812">Transmembrane</keyword>
<evidence type="ECO:0000313" key="2">
    <source>
        <dbReference type="EMBL" id="KAF7989824.1"/>
    </source>
</evidence>
<sequence length="208" mass="23925">MDEKINRIISEKYNDETDKFKAPRETPKLLLLTSNNNIGEKKILLIAEQESRESQNDRDIKSNELYYKIQLFFLAISILCLSCHGIYNGAMEYSILENGKKVNGKLPLRKSVITLSLGYSIWYSIVSSLSSCMLLFSLIPTKRYWSIPAIFLCIAELIQEIGDALISIFLLFTRLPFFTALLYNAGTAFVIMGKFWCWLGAVRLYEYQ</sequence>
<keyword evidence="1" id="KW-0472">Membrane</keyword>
<keyword evidence="3" id="KW-1185">Reference proteome</keyword>
<comment type="caution">
    <text evidence="2">The sequence shown here is derived from an EMBL/GenBank/DDBJ whole genome shotgun (WGS) entry which is preliminary data.</text>
</comment>
<accession>A0A835CNS9</accession>
<evidence type="ECO:0000313" key="3">
    <source>
        <dbReference type="Proteomes" id="UP000639338"/>
    </source>
</evidence>
<feature type="transmembrane region" description="Helical" evidence="1">
    <location>
        <begin position="65"/>
        <end position="87"/>
    </location>
</feature>
<gene>
    <name evidence="2" type="ORF">HCN44_008498</name>
</gene>
<proteinExistence type="predicted"/>